<dbReference type="InterPro" id="IPR057326">
    <property type="entry name" value="KR_dom"/>
</dbReference>
<evidence type="ECO:0000313" key="6">
    <source>
        <dbReference type="Proteomes" id="UP001595533"/>
    </source>
</evidence>
<dbReference type="Pfam" id="PF00106">
    <property type="entry name" value="adh_short"/>
    <property type="match status" value="1"/>
</dbReference>
<dbReference type="EMBL" id="JBHRTS010000003">
    <property type="protein sequence ID" value="MFC3193975.1"/>
    <property type="molecule type" value="Genomic_DNA"/>
</dbReference>
<comment type="caution">
    <text evidence="5">The sequence shown here is derived from an EMBL/GenBank/DDBJ whole genome shotgun (WGS) entry which is preliminary data.</text>
</comment>
<dbReference type="CDD" id="cd05233">
    <property type="entry name" value="SDR_c"/>
    <property type="match status" value="1"/>
</dbReference>
<dbReference type="PRINTS" id="PR00081">
    <property type="entry name" value="GDHRDH"/>
</dbReference>
<protein>
    <submittedName>
        <fullName evidence="5">SDR family oxidoreductase</fullName>
    </submittedName>
</protein>
<evidence type="ECO:0000313" key="5">
    <source>
        <dbReference type="EMBL" id="MFC3193975.1"/>
    </source>
</evidence>
<evidence type="ECO:0000259" key="4">
    <source>
        <dbReference type="SMART" id="SM00822"/>
    </source>
</evidence>
<reference evidence="6" key="1">
    <citation type="journal article" date="2019" name="Int. J. Syst. Evol. Microbiol.">
        <title>The Global Catalogue of Microorganisms (GCM) 10K type strain sequencing project: providing services to taxonomists for standard genome sequencing and annotation.</title>
        <authorList>
            <consortium name="The Broad Institute Genomics Platform"/>
            <consortium name="The Broad Institute Genome Sequencing Center for Infectious Disease"/>
            <person name="Wu L."/>
            <person name="Ma J."/>
        </authorList>
    </citation>
    <scope>NUCLEOTIDE SEQUENCE [LARGE SCALE GENOMIC DNA]</scope>
    <source>
        <strain evidence="6">KCTC 42953</strain>
    </source>
</reference>
<organism evidence="5 6">
    <name type="scientific">Marinicella sediminis</name>
    <dbReference type="NCBI Taxonomy" id="1792834"/>
    <lineage>
        <taxon>Bacteria</taxon>
        <taxon>Pseudomonadati</taxon>
        <taxon>Pseudomonadota</taxon>
        <taxon>Gammaproteobacteria</taxon>
        <taxon>Lysobacterales</taxon>
        <taxon>Marinicellaceae</taxon>
        <taxon>Marinicella</taxon>
    </lineage>
</organism>
<accession>A0ABV7JAS8</accession>
<dbReference type="PANTHER" id="PTHR44196:SF1">
    <property type="entry name" value="DEHYDROGENASE_REDUCTASE SDR FAMILY MEMBER 7B"/>
    <property type="match status" value="1"/>
</dbReference>
<dbReference type="SMART" id="SM00822">
    <property type="entry name" value="PKS_KR"/>
    <property type="match status" value="1"/>
</dbReference>
<evidence type="ECO:0000256" key="1">
    <source>
        <dbReference type="ARBA" id="ARBA00006484"/>
    </source>
</evidence>
<evidence type="ECO:0000256" key="3">
    <source>
        <dbReference type="RuleBase" id="RU000363"/>
    </source>
</evidence>
<dbReference type="RefSeq" id="WP_077412150.1">
    <property type="nucleotide sequence ID" value="NZ_JBHRTS010000003.1"/>
</dbReference>
<sequence>MRIHWKQLTVVLTGAYGGLGRALAGELDQLGARLILVGRDDEQLMAMQQMLHQPAQRIAGDVTSAETLSEVVALLATTGGQQRMLINNAALSHAGFLIQQSAVDLQQMMNVNLTAPMVWTQALMPWLEQAKKGYVINVGSSFGGIGYPGFSGYCASKFGLRGFTQALNRELVGSTIQASYLAPRAMSTPINSTAVDKLNEHLGNHVDDPRDIARQIIKAISQQREEQFFGWPEKLYVKLNAVLPTVISKAIRKDQSTIQSLLNNEVKP</sequence>
<dbReference type="NCBIfam" id="NF006565">
    <property type="entry name" value="PRK09072.1"/>
    <property type="match status" value="1"/>
</dbReference>
<feature type="domain" description="Ketoreductase" evidence="4">
    <location>
        <begin position="8"/>
        <end position="184"/>
    </location>
</feature>
<name>A0ABV7JAS8_9GAMM</name>
<gene>
    <name evidence="5" type="ORF">ACFODZ_06960</name>
</gene>
<dbReference type="PANTHER" id="PTHR44196">
    <property type="entry name" value="DEHYDROGENASE/REDUCTASE SDR FAMILY MEMBER 7B"/>
    <property type="match status" value="1"/>
</dbReference>
<comment type="similarity">
    <text evidence="1 3">Belongs to the short-chain dehydrogenases/reductases (SDR) family.</text>
</comment>
<keyword evidence="6" id="KW-1185">Reference proteome</keyword>
<dbReference type="Gene3D" id="3.40.50.720">
    <property type="entry name" value="NAD(P)-binding Rossmann-like Domain"/>
    <property type="match status" value="1"/>
</dbReference>
<keyword evidence="2" id="KW-0560">Oxidoreductase</keyword>
<evidence type="ECO:0000256" key="2">
    <source>
        <dbReference type="ARBA" id="ARBA00023002"/>
    </source>
</evidence>
<dbReference type="Proteomes" id="UP001595533">
    <property type="component" value="Unassembled WGS sequence"/>
</dbReference>
<dbReference type="InterPro" id="IPR036291">
    <property type="entry name" value="NAD(P)-bd_dom_sf"/>
</dbReference>
<proteinExistence type="inferred from homology"/>
<dbReference type="SUPFAM" id="SSF51735">
    <property type="entry name" value="NAD(P)-binding Rossmann-fold domains"/>
    <property type="match status" value="1"/>
</dbReference>
<dbReference type="PRINTS" id="PR00080">
    <property type="entry name" value="SDRFAMILY"/>
</dbReference>
<dbReference type="InterPro" id="IPR002347">
    <property type="entry name" value="SDR_fam"/>
</dbReference>